<evidence type="ECO:0000256" key="5">
    <source>
        <dbReference type="ARBA" id="ARBA00034115"/>
    </source>
</evidence>
<dbReference type="PATRIC" id="fig|1280951.3.peg.1938"/>
<evidence type="ECO:0000256" key="8">
    <source>
        <dbReference type="PIRSR" id="PIRSR600183-50"/>
    </source>
</evidence>
<comment type="caution">
    <text evidence="12">The sequence shown here is derived from an EMBL/GenBank/DDBJ whole genome shotgun (WGS) entry which is preliminary data.</text>
</comment>
<dbReference type="RefSeq" id="WP_011647965.1">
    <property type="nucleotide sequence ID" value="NZ_ARYI01000007.1"/>
</dbReference>
<evidence type="ECO:0000256" key="9">
    <source>
        <dbReference type="RuleBase" id="RU003737"/>
    </source>
</evidence>
<evidence type="ECO:0000256" key="3">
    <source>
        <dbReference type="ARBA" id="ARBA00022898"/>
    </source>
</evidence>
<dbReference type="InterPro" id="IPR022643">
    <property type="entry name" value="De-COase2_C"/>
</dbReference>
<comment type="cofactor">
    <cofactor evidence="1 8">
        <name>pyridoxal 5'-phosphate</name>
        <dbReference type="ChEBI" id="CHEBI:597326"/>
    </cofactor>
</comment>
<dbReference type="GO" id="GO:0033387">
    <property type="term" value="P:putrescine biosynthetic process from arginine, via ornithine"/>
    <property type="evidence" value="ECO:0007669"/>
    <property type="project" value="TreeGrafter"/>
</dbReference>
<feature type="modified residue" description="N6-(pyridoxal phosphate)lysine" evidence="8">
    <location>
        <position position="48"/>
    </location>
</feature>
<dbReference type="EC" id="4.1.1.17" evidence="6"/>
<keyword evidence="4" id="KW-0456">Lyase</keyword>
<dbReference type="SUPFAM" id="SSF51419">
    <property type="entry name" value="PLP-binding barrel"/>
    <property type="match status" value="1"/>
</dbReference>
<dbReference type="SUPFAM" id="SSF50621">
    <property type="entry name" value="Alanine racemase C-terminal domain-like"/>
    <property type="match status" value="1"/>
</dbReference>
<evidence type="ECO:0000259" key="11">
    <source>
        <dbReference type="Pfam" id="PF02784"/>
    </source>
</evidence>
<dbReference type="InterPro" id="IPR029066">
    <property type="entry name" value="PLP-binding_barrel"/>
</dbReference>
<dbReference type="InterPro" id="IPR009006">
    <property type="entry name" value="Ala_racemase/Decarboxylase_C"/>
</dbReference>
<evidence type="ECO:0000256" key="2">
    <source>
        <dbReference type="ARBA" id="ARBA00008872"/>
    </source>
</evidence>
<dbReference type="PRINTS" id="PR01179">
    <property type="entry name" value="ODADCRBXLASE"/>
</dbReference>
<dbReference type="PANTHER" id="PTHR11482">
    <property type="entry name" value="ARGININE/DIAMINOPIMELATE/ORNITHINE DECARBOXYLASE"/>
    <property type="match status" value="1"/>
</dbReference>
<organism evidence="12 13">
    <name type="scientific">Hyphomonas hirschiana VP5</name>
    <dbReference type="NCBI Taxonomy" id="1280951"/>
    <lineage>
        <taxon>Bacteria</taxon>
        <taxon>Pseudomonadati</taxon>
        <taxon>Pseudomonadota</taxon>
        <taxon>Alphaproteobacteria</taxon>
        <taxon>Hyphomonadales</taxon>
        <taxon>Hyphomonadaceae</taxon>
        <taxon>Hyphomonas</taxon>
    </lineage>
</organism>
<evidence type="ECO:0000313" key="13">
    <source>
        <dbReference type="Proteomes" id="UP000025061"/>
    </source>
</evidence>
<dbReference type="PROSITE" id="PS00878">
    <property type="entry name" value="ODR_DC_2_1"/>
    <property type="match status" value="1"/>
</dbReference>
<dbReference type="CDD" id="cd00622">
    <property type="entry name" value="PLPDE_III_ODC"/>
    <property type="match status" value="1"/>
</dbReference>
<feature type="domain" description="Orn/DAP/Arg decarboxylase 2 N-terminal" evidence="11">
    <location>
        <begin position="31"/>
        <end position="261"/>
    </location>
</feature>
<dbReference type="FunFam" id="3.20.20.10:FF:000008">
    <property type="entry name" value="Ornithine decarboxylase"/>
    <property type="match status" value="1"/>
</dbReference>
<protein>
    <recommendedName>
        <fullName evidence="6">ornithine decarboxylase</fullName>
        <ecNumber evidence="6">4.1.1.17</ecNumber>
    </recommendedName>
</protein>
<accession>A0A059FT20</accession>
<dbReference type="Gene3D" id="3.20.20.10">
    <property type="entry name" value="Alanine racemase"/>
    <property type="match status" value="1"/>
</dbReference>
<evidence type="ECO:0000313" key="12">
    <source>
        <dbReference type="EMBL" id="KCZ93641.1"/>
    </source>
</evidence>
<dbReference type="AlphaFoldDB" id="A0A059FT20"/>
<comment type="similarity">
    <text evidence="2 9">Belongs to the Orn/Lys/Arg decarboxylase class-II family.</text>
</comment>
<keyword evidence="13" id="KW-1185">Reference proteome</keyword>
<feature type="domain" description="Orn/DAP/Arg decarboxylase 2 C-terminal" evidence="10">
    <location>
        <begin position="266"/>
        <end position="351"/>
    </location>
</feature>
<dbReference type="Pfam" id="PF02784">
    <property type="entry name" value="Orn_Arg_deC_N"/>
    <property type="match status" value="1"/>
</dbReference>
<sequence>MHTYATPYHIAREQQPELPTYCFRPERVTAAASWFVEKFPAQPFYAVKVNPAPHVLDALWEGGIRSFDAASEKEIELIRGRFPDARIAFLHPVKPRRAIERAYKQHGVRIFVTDSMAELHKILDATDFAKDLTILVRIAVSNEGSALPLSGKFGASAAEAAELLSVARRYADELGVSFHVGSQAMKPSAWAQAMADASRVIIDAGVTVDIVDVGGGFPAIYADKNPPAMDDYVAMVMRSFENMFVLENADLWCEPGRALVAEAESLLVGVDLAKDNAIYINEGSYGALYDAVHENWVFPMRAISGDGRKLGRMVEYTVYGPTCDSADMLPGKVWLPAGLTEGDYIEIGNIGAYGRSMATRFNGFGESDVAIVQDSPWPSLYGSAEGAEVISIGSMATN</sequence>
<dbReference type="Pfam" id="PF00278">
    <property type="entry name" value="Orn_DAP_Arg_deC"/>
    <property type="match status" value="1"/>
</dbReference>
<evidence type="ECO:0000259" key="10">
    <source>
        <dbReference type="Pfam" id="PF00278"/>
    </source>
</evidence>
<comment type="catalytic activity">
    <reaction evidence="7">
        <text>L-ornithine + H(+) = putrescine + CO2</text>
        <dbReference type="Rhea" id="RHEA:22964"/>
        <dbReference type="ChEBI" id="CHEBI:15378"/>
        <dbReference type="ChEBI" id="CHEBI:16526"/>
        <dbReference type="ChEBI" id="CHEBI:46911"/>
        <dbReference type="ChEBI" id="CHEBI:326268"/>
        <dbReference type="EC" id="4.1.1.17"/>
    </reaction>
</comment>
<dbReference type="EMBL" id="ARYI01000007">
    <property type="protein sequence ID" value="KCZ93641.1"/>
    <property type="molecule type" value="Genomic_DNA"/>
</dbReference>
<dbReference type="PRINTS" id="PR01182">
    <property type="entry name" value="ORNDCRBXLASE"/>
</dbReference>
<feature type="active site" description="Proton donor" evidence="8">
    <location>
        <position position="323"/>
    </location>
</feature>
<evidence type="ECO:0000256" key="4">
    <source>
        <dbReference type="ARBA" id="ARBA00023239"/>
    </source>
</evidence>
<dbReference type="PANTHER" id="PTHR11482:SF6">
    <property type="entry name" value="ORNITHINE DECARBOXYLASE 1-RELATED"/>
    <property type="match status" value="1"/>
</dbReference>
<dbReference type="InterPro" id="IPR022644">
    <property type="entry name" value="De-COase2_N"/>
</dbReference>
<dbReference type="InterPro" id="IPR000183">
    <property type="entry name" value="Orn/DAP/Arg_de-COase"/>
</dbReference>
<name>A0A059FT20_9PROT</name>
<gene>
    <name evidence="12" type="ORF">HHI_09602</name>
</gene>
<dbReference type="Gene3D" id="2.40.37.10">
    <property type="entry name" value="Lyase, Ornithine Decarboxylase, Chain A, domain 1"/>
    <property type="match status" value="1"/>
</dbReference>
<dbReference type="GO" id="GO:0005737">
    <property type="term" value="C:cytoplasm"/>
    <property type="evidence" value="ECO:0007669"/>
    <property type="project" value="TreeGrafter"/>
</dbReference>
<keyword evidence="3 8" id="KW-0663">Pyridoxal phosphate</keyword>
<proteinExistence type="inferred from homology"/>
<comment type="pathway">
    <text evidence="5">Amine and polyamine biosynthesis; putrescine biosynthesis via L-ornithine pathway; putrescine from L-ornithine: step 1/1.</text>
</comment>
<reference evidence="12 13" key="1">
    <citation type="submission" date="2013-04" db="EMBL/GenBank/DDBJ databases">
        <title>Hyphomonas hirschiana VP5 Genome Sequencing.</title>
        <authorList>
            <person name="Lai Q."/>
            <person name="Shao Z."/>
        </authorList>
    </citation>
    <scope>NUCLEOTIDE SEQUENCE [LARGE SCALE GENOMIC DNA]</scope>
    <source>
        <strain evidence="12 13">VP5</strain>
    </source>
</reference>
<evidence type="ECO:0000256" key="6">
    <source>
        <dbReference type="ARBA" id="ARBA00034138"/>
    </source>
</evidence>
<evidence type="ECO:0000256" key="7">
    <source>
        <dbReference type="ARBA" id="ARBA00049127"/>
    </source>
</evidence>
<dbReference type="Proteomes" id="UP000025061">
    <property type="component" value="Unassembled WGS sequence"/>
</dbReference>
<evidence type="ECO:0000256" key="1">
    <source>
        <dbReference type="ARBA" id="ARBA00001933"/>
    </source>
</evidence>
<dbReference type="InterPro" id="IPR002433">
    <property type="entry name" value="Orn_de-COase"/>
</dbReference>
<dbReference type="InterPro" id="IPR022653">
    <property type="entry name" value="De-COase2_pyr-phos_BS"/>
</dbReference>
<dbReference type="GO" id="GO:0004586">
    <property type="term" value="F:ornithine decarboxylase activity"/>
    <property type="evidence" value="ECO:0007669"/>
    <property type="project" value="UniProtKB-EC"/>
</dbReference>